<keyword evidence="2" id="KW-0813">Transport</keyword>
<evidence type="ECO:0000256" key="12">
    <source>
        <dbReference type="SAM" id="MobiDB-lite"/>
    </source>
</evidence>
<protein>
    <recommendedName>
        <fullName evidence="14">ABC transporter domain-containing protein</fullName>
    </recommendedName>
</protein>
<feature type="transmembrane region" description="Helical" evidence="13">
    <location>
        <begin position="1141"/>
        <end position="1167"/>
    </location>
</feature>
<dbReference type="GO" id="GO:0005524">
    <property type="term" value="F:ATP binding"/>
    <property type="evidence" value="ECO:0007669"/>
    <property type="project" value="UniProtKB-KW"/>
</dbReference>
<comment type="caution">
    <text evidence="15">The sequence shown here is derived from an EMBL/GenBank/DDBJ whole genome shotgun (WGS) entry which is preliminary data.</text>
</comment>
<comment type="subcellular location">
    <subcellularLocation>
        <location evidence="1">Endomembrane system</location>
        <topology evidence="1">Multi-pass membrane protein</topology>
    </subcellularLocation>
</comment>
<feature type="transmembrane region" description="Helical" evidence="13">
    <location>
        <begin position="1179"/>
        <end position="1203"/>
    </location>
</feature>
<dbReference type="OrthoDB" id="6512918at2759"/>
<dbReference type="PROSITE" id="PS00211">
    <property type="entry name" value="ABC_TRANSPORTER_1"/>
    <property type="match status" value="1"/>
</dbReference>
<dbReference type="InterPro" id="IPR003439">
    <property type="entry name" value="ABC_transporter-like_ATP-bd"/>
</dbReference>
<feature type="transmembrane region" description="Helical" evidence="13">
    <location>
        <begin position="1323"/>
        <end position="1344"/>
    </location>
</feature>
<feature type="transmembrane region" description="Helical" evidence="13">
    <location>
        <begin position="447"/>
        <end position="469"/>
    </location>
</feature>
<evidence type="ECO:0000256" key="5">
    <source>
        <dbReference type="ARBA" id="ARBA00022741"/>
    </source>
</evidence>
<keyword evidence="16" id="KW-1185">Reference proteome</keyword>
<dbReference type="PANTHER" id="PTHR19229">
    <property type="entry name" value="ATP-BINDING CASSETTE TRANSPORTER SUBFAMILY A ABCA"/>
    <property type="match status" value="1"/>
</dbReference>
<accession>A0A8K0DHS2</accession>
<keyword evidence="6" id="KW-0067">ATP-binding</keyword>
<evidence type="ECO:0000256" key="10">
    <source>
        <dbReference type="ARBA" id="ARBA00023180"/>
    </source>
</evidence>
<evidence type="ECO:0000256" key="6">
    <source>
        <dbReference type="ARBA" id="ARBA00022840"/>
    </source>
</evidence>
<evidence type="ECO:0000256" key="8">
    <source>
        <dbReference type="ARBA" id="ARBA00023055"/>
    </source>
</evidence>
<dbReference type="FunFam" id="3.40.50.300:FF:000465">
    <property type="entry name" value="ATP-binding cassette, sub-family A (ABC1), member 3"/>
    <property type="match status" value="1"/>
</dbReference>
<dbReference type="FunFam" id="3.40.50.300:FF:000327">
    <property type="entry name" value="ATP-binding cassette sub-family A member 3"/>
    <property type="match status" value="1"/>
</dbReference>
<evidence type="ECO:0000256" key="2">
    <source>
        <dbReference type="ARBA" id="ARBA00022448"/>
    </source>
</evidence>
<dbReference type="SMART" id="SM00382">
    <property type="entry name" value="AAA"/>
    <property type="match status" value="2"/>
</dbReference>
<feature type="transmembrane region" description="Helical" evidence="13">
    <location>
        <begin position="251"/>
        <end position="279"/>
    </location>
</feature>
<dbReference type="SUPFAM" id="SSF52540">
    <property type="entry name" value="P-loop containing nucleoside triphosphate hydrolases"/>
    <property type="match status" value="2"/>
</dbReference>
<evidence type="ECO:0000313" key="16">
    <source>
        <dbReference type="Proteomes" id="UP000801492"/>
    </source>
</evidence>
<dbReference type="InterPro" id="IPR003593">
    <property type="entry name" value="AAA+_ATPase"/>
</dbReference>
<dbReference type="PANTHER" id="PTHR19229:SF250">
    <property type="entry name" value="ABC TRANSPORTER DOMAIN-CONTAINING PROTEIN-RELATED"/>
    <property type="match status" value="1"/>
</dbReference>
<feature type="transmembrane region" description="Helical" evidence="13">
    <location>
        <begin position="373"/>
        <end position="391"/>
    </location>
</feature>
<evidence type="ECO:0000256" key="13">
    <source>
        <dbReference type="SAM" id="Phobius"/>
    </source>
</evidence>
<comment type="catalytic activity">
    <reaction evidence="11">
        <text>cholesterol(in) + ATP + H2O = cholesterol(out) + ADP + phosphate + H(+)</text>
        <dbReference type="Rhea" id="RHEA:39051"/>
        <dbReference type="ChEBI" id="CHEBI:15377"/>
        <dbReference type="ChEBI" id="CHEBI:15378"/>
        <dbReference type="ChEBI" id="CHEBI:16113"/>
        <dbReference type="ChEBI" id="CHEBI:30616"/>
        <dbReference type="ChEBI" id="CHEBI:43474"/>
        <dbReference type="ChEBI" id="CHEBI:456216"/>
    </reaction>
    <physiologicalReaction direction="left-to-right" evidence="11">
        <dbReference type="Rhea" id="RHEA:39052"/>
    </physiologicalReaction>
</comment>
<keyword evidence="5" id="KW-0547">Nucleotide-binding</keyword>
<evidence type="ECO:0000256" key="7">
    <source>
        <dbReference type="ARBA" id="ARBA00022989"/>
    </source>
</evidence>
<sequence length="1716" mass="195373">MGKKFDKFILLMWKNFLLQWRHPKQTLVEILAPVLFSSLLVVIRSLVDPDLHPARYYVPFENKIPVMVNLTTLRKIAWSPWSLPLEKIMNDTIKAISLDENVRMEHIPFEDSTAMGKYLSNELNLLMTLAGVEFDNVLAGGTKLIPNMNIKLRFPGELRAGAGVGVRALFQYTWKTHLLFPVYQIAGPRGWDMNEGAEPSYYFEGFLKLQQELSNSLINHFKGSVHNATFNRTARPVFMQRFPYPKWIEDILLTALQTFVGLIIMLSFVYTCISTVKVITTEKEKQLKEAMKIMGLPNWLHWTAWFVKTFAILLITITLTVILMKAKWYPGTDFTVFTQSNPFVIFLFMVFFICATITFCFAISVFFSKANTAATIAGMAWFLSYFPYSFMQDKYDTLSLSQKLLASLCSNSAMAYGFQLMLMFEGIGEGLQWHNIWKTTTPDDSLMLGHLMVMLAVDTVLYLLIALYVEAVFPGDYGVPQHWYFPFTRSFWCGQPRYVGVEDFQEKHTENEFYEKEPTHLSIGIKIQHLRKEFSKKVAVRDLSLNMYKDQITVLLGHNGAGKTTTMSMLTGMIPPTSGTATVGGYDIRTDMAGVRDSLGLCPQHNILFDELTVREHLYFYSRLKGLEKDKIEEEIKKYIELLELIPKTNARSATLSGGMKRKLSVGVALCGGSSVVMCDEPTAGMDPAARRALWDLLQSQKRDRTILLTTHFMDEADLLGDRIAIMAGGKLQCCGSSFFLKKKYGAGYHLILDKSQQCNVGQVSSLLQKHIPTIHIESNVGSELSYLLSEEQSSVFEEMLSDLERNSEDLGILSYGISLTTLEEVFMKVGADHGQEEANNAVENGIDNVVLTNDYDERVLTRPSSPKHAFDRKHPDLLHAHNTINEMNQNILDTKLNMGHIALTGWPLWKNQLLAMLMKRGLSIARSWLLVIIQNCIPVLFLALAIIVVRGIKRYRDLPSLKISLDSYDHPVTVVTSKSNNDYSEKYKDYLKSNKNNMLDWGTQDLSQNIFQETERYSTVVRLRYISGASFNDDNSSTAWFNNEPYHSPPLTLQLIMNAILHSEVSSEYNIQMYNHPLPFTINTKFTQLIRGQNMGFEIAFNIGFSMAFVSSFYIMFYVRERVSKSKHLQFVSGVDVLPFWISSFVCDLLTFIFTSLCIVITLIIFQEDGFSTPEQLGRMFSILLYFGFAMLPMMYLASYLFEVPSTGYTRMTLINIFTGVAGFLIVQVLYSPELELEHVGNTLHWIFLLIPHYALSTGIRDMNVIYATHRLCDTMLESCINFDLPQFPHLTPRQCKEQICRAQSRCCTTTRNYYSWEAPGIGRNVVFSCLIGVFLITILLLIEYRIFEKIRYKIQNNQSHPPLPPSKNEDSDVKEEKQKIRNSTTAEISKYSLAMRDVTKFYGNFLAVNQLCLGVNKHECFGLLGVNGAGKTSTFKMMTGDIKFSSGDAWINGLSLKTNMKDIHQLIGYCPQFDALLDDLTSRETLMIFSLLRGIKFSESKFIARKLAHEFDFNRHLDKKVKELSGGNKRKLSTAIAVIGNPLVLYLDEPTTGMDPATKRHLWNALCRVRDSGKCIVLTSHSMEECEALCTRLAIMVNGTFTCLGSTQHLKSKFSEGYTLIIKIRKSGDSGEIQSSELEPIEKFVKDNFPSAITREKHQELLTFYIADKSLPWSKMFGILERGKKSLNIEDYSLGQCSLEQVFLSFTKYQREES</sequence>
<dbReference type="InterPro" id="IPR026082">
    <property type="entry name" value="ABCA"/>
</dbReference>
<keyword evidence="9 13" id="KW-0472">Membrane</keyword>
<name>A0A8K0DHS2_IGNLU</name>
<evidence type="ECO:0000256" key="3">
    <source>
        <dbReference type="ARBA" id="ARBA00022692"/>
    </source>
</evidence>
<evidence type="ECO:0000259" key="14">
    <source>
        <dbReference type="PROSITE" id="PS50893"/>
    </source>
</evidence>
<feature type="transmembrane region" description="Helical" evidence="13">
    <location>
        <begin position="343"/>
        <end position="367"/>
    </location>
</feature>
<feature type="transmembrane region" description="Helical" evidence="13">
    <location>
        <begin position="299"/>
        <end position="323"/>
    </location>
</feature>
<dbReference type="InterPro" id="IPR027417">
    <property type="entry name" value="P-loop_NTPase"/>
</dbReference>
<dbReference type="Pfam" id="PF00005">
    <property type="entry name" value="ABC_tran"/>
    <property type="match status" value="2"/>
</dbReference>
<dbReference type="InterPro" id="IPR056264">
    <property type="entry name" value="R2_ABCA1-4-like"/>
</dbReference>
<keyword evidence="4" id="KW-0677">Repeat</keyword>
<proteinExistence type="predicted"/>
<reference evidence="15" key="1">
    <citation type="submission" date="2019-08" db="EMBL/GenBank/DDBJ databases">
        <title>The genome of the North American firefly Photinus pyralis.</title>
        <authorList>
            <consortium name="Photinus pyralis genome working group"/>
            <person name="Fallon T.R."/>
            <person name="Sander Lower S.E."/>
            <person name="Weng J.-K."/>
        </authorList>
    </citation>
    <scope>NUCLEOTIDE SEQUENCE</scope>
    <source>
        <strain evidence="15">TRF0915ILg1</strain>
        <tissue evidence="15">Whole body</tissue>
    </source>
</reference>
<dbReference type="GO" id="GO:0005319">
    <property type="term" value="F:lipid transporter activity"/>
    <property type="evidence" value="ECO:0007669"/>
    <property type="project" value="TreeGrafter"/>
</dbReference>
<feature type="transmembrane region" description="Helical" evidence="13">
    <location>
        <begin position="929"/>
        <end position="953"/>
    </location>
</feature>
<dbReference type="GO" id="GO:0012505">
    <property type="term" value="C:endomembrane system"/>
    <property type="evidence" value="ECO:0007669"/>
    <property type="project" value="UniProtKB-SubCell"/>
</dbReference>
<feature type="region of interest" description="Disordered" evidence="12">
    <location>
        <begin position="1360"/>
        <end position="1383"/>
    </location>
</feature>
<evidence type="ECO:0000256" key="1">
    <source>
        <dbReference type="ARBA" id="ARBA00004127"/>
    </source>
</evidence>
<organism evidence="15 16">
    <name type="scientific">Ignelater luminosus</name>
    <name type="common">Cucubano</name>
    <name type="synonym">Pyrophorus luminosus</name>
    <dbReference type="NCBI Taxonomy" id="2038154"/>
    <lineage>
        <taxon>Eukaryota</taxon>
        <taxon>Metazoa</taxon>
        <taxon>Ecdysozoa</taxon>
        <taxon>Arthropoda</taxon>
        <taxon>Hexapoda</taxon>
        <taxon>Insecta</taxon>
        <taxon>Pterygota</taxon>
        <taxon>Neoptera</taxon>
        <taxon>Endopterygota</taxon>
        <taxon>Coleoptera</taxon>
        <taxon>Polyphaga</taxon>
        <taxon>Elateriformia</taxon>
        <taxon>Elateroidea</taxon>
        <taxon>Elateridae</taxon>
        <taxon>Agrypninae</taxon>
        <taxon>Pyrophorini</taxon>
        <taxon>Ignelater</taxon>
    </lineage>
</organism>
<feature type="domain" description="ABC transporter" evidence="14">
    <location>
        <begin position="1395"/>
        <end position="1625"/>
    </location>
</feature>
<dbReference type="InterPro" id="IPR017871">
    <property type="entry name" value="ABC_transporter-like_CS"/>
</dbReference>
<dbReference type="Pfam" id="PF23321">
    <property type="entry name" value="R1_ABCA1"/>
    <property type="match status" value="1"/>
</dbReference>
<dbReference type="GO" id="GO:0016020">
    <property type="term" value="C:membrane"/>
    <property type="evidence" value="ECO:0007669"/>
    <property type="project" value="InterPro"/>
</dbReference>
<dbReference type="CDD" id="cd03263">
    <property type="entry name" value="ABC_subfamily_A"/>
    <property type="match status" value="2"/>
</dbReference>
<evidence type="ECO:0000256" key="4">
    <source>
        <dbReference type="ARBA" id="ARBA00022737"/>
    </source>
</evidence>
<dbReference type="EMBL" id="VTPC01001018">
    <property type="protein sequence ID" value="KAF2903483.1"/>
    <property type="molecule type" value="Genomic_DNA"/>
</dbReference>
<keyword evidence="8" id="KW-0445">Lipid transport</keyword>
<feature type="transmembrane region" description="Helical" evidence="13">
    <location>
        <begin position="1100"/>
        <end position="1120"/>
    </location>
</feature>
<feature type="transmembrane region" description="Helical" evidence="13">
    <location>
        <begin position="1215"/>
        <end position="1232"/>
    </location>
</feature>
<dbReference type="GO" id="GO:0005737">
    <property type="term" value="C:cytoplasm"/>
    <property type="evidence" value="ECO:0007669"/>
    <property type="project" value="UniProtKB-ARBA"/>
</dbReference>
<keyword evidence="10" id="KW-0325">Glycoprotein</keyword>
<gene>
    <name evidence="15" type="ORF">ILUMI_02717</name>
</gene>
<dbReference type="PROSITE" id="PS50893">
    <property type="entry name" value="ABC_TRANSPORTER_2"/>
    <property type="match status" value="2"/>
</dbReference>
<keyword evidence="7 13" id="KW-1133">Transmembrane helix</keyword>
<dbReference type="GO" id="GO:0140359">
    <property type="term" value="F:ABC-type transporter activity"/>
    <property type="evidence" value="ECO:0007669"/>
    <property type="project" value="InterPro"/>
</dbReference>
<dbReference type="Proteomes" id="UP000801492">
    <property type="component" value="Unassembled WGS sequence"/>
</dbReference>
<evidence type="ECO:0000313" key="15">
    <source>
        <dbReference type="EMBL" id="KAF2903483.1"/>
    </source>
</evidence>
<dbReference type="GO" id="GO:0016887">
    <property type="term" value="F:ATP hydrolysis activity"/>
    <property type="evidence" value="ECO:0007669"/>
    <property type="project" value="InterPro"/>
</dbReference>
<feature type="compositionally biased region" description="Basic and acidic residues" evidence="12">
    <location>
        <begin position="1369"/>
        <end position="1381"/>
    </location>
</feature>
<evidence type="ECO:0000256" key="9">
    <source>
        <dbReference type="ARBA" id="ARBA00023136"/>
    </source>
</evidence>
<evidence type="ECO:0000256" key="11">
    <source>
        <dbReference type="ARBA" id="ARBA00050894"/>
    </source>
</evidence>
<feature type="domain" description="ABC transporter" evidence="14">
    <location>
        <begin position="525"/>
        <end position="754"/>
    </location>
</feature>
<dbReference type="Gene3D" id="3.40.50.300">
    <property type="entry name" value="P-loop containing nucleotide triphosphate hydrolases"/>
    <property type="match status" value="2"/>
</dbReference>
<dbReference type="InterPro" id="IPR013525">
    <property type="entry name" value="ABC2_TM"/>
</dbReference>
<keyword evidence="3 13" id="KW-0812">Transmembrane</keyword>
<dbReference type="Pfam" id="PF12698">
    <property type="entry name" value="ABC2_membrane_3"/>
    <property type="match status" value="2"/>
</dbReference>